<keyword evidence="2" id="KW-1185">Reference proteome</keyword>
<reference evidence="1 3" key="1">
    <citation type="journal article" date="2020" name="Stud. Mycol.">
        <title>101 Dothideomycetes genomes: a test case for predicting lifestyles and emergence of pathogens.</title>
        <authorList>
            <person name="Haridas S."/>
            <person name="Albert R."/>
            <person name="Binder M."/>
            <person name="Bloem J."/>
            <person name="Labutti K."/>
            <person name="Salamov A."/>
            <person name="Andreopoulos B."/>
            <person name="Baker S."/>
            <person name="Barry K."/>
            <person name="Bills G."/>
            <person name="Bluhm B."/>
            <person name="Cannon C."/>
            <person name="Castanera R."/>
            <person name="Culley D."/>
            <person name="Daum C."/>
            <person name="Ezra D."/>
            <person name="Gonzalez J."/>
            <person name="Henrissat B."/>
            <person name="Kuo A."/>
            <person name="Liang C."/>
            <person name="Lipzen A."/>
            <person name="Lutzoni F."/>
            <person name="Magnuson J."/>
            <person name="Mondo S."/>
            <person name="Nolan M."/>
            <person name="Ohm R."/>
            <person name="Pangilinan J."/>
            <person name="Park H.-J."/>
            <person name="Ramirez L."/>
            <person name="Alfaro M."/>
            <person name="Sun H."/>
            <person name="Tritt A."/>
            <person name="Yoshinaga Y."/>
            <person name="Zwiers L.-H."/>
            <person name="Turgeon B."/>
            <person name="Goodwin S."/>
            <person name="Spatafora J."/>
            <person name="Crous P."/>
            <person name="Grigoriev I."/>
        </authorList>
    </citation>
    <scope>NUCLEOTIDE SEQUENCE</scope>
    <source>
        <strain evidence="1 3">CBS 304.34</strain>
    </source>
</reference>
<accession>A0A6A6YEP2</accession>
<name>A0A6A6YEP2_9PEZI</name>
<sequence length="105" mass="11884">MRIATALGNLARLVNKHIFQPVYLLDGSNSSDRIRTVLNRQAVIETKKETFARGILMSMFPEEQEGEARHRIYSVVDDLTNKVGICDIIAPDIVGMFEKEFPVHP</sequence>
<organism evidence="1">
    <name type="scientific">Mytilinidion resinicola</name>
    <dbReference type="NCBI Taxonomy" id="574789"/>
    <lineage>
        <taxon>Eukaryota</taxon>
        <taxon>Fungi</taxon>
        <taxon>Dikarya</taxon>
        <taxon>Ascomycota</taxon>
        <taxon>Pezizomycotina</taxon>
        <taxon>Dothideomycetes</taxon>
        <taxon>Pleosporomycetidae</taxon>
        <taxon>Mytilinidiales</taxon>
        <taxon>Mytilinidiaceae</taxon>
        <taxon>Mytilinidion</taxon>
    </lineage>
</organism>
<dbReference type="AlphaFoldDB" id="A0A6A6YEP2"/>
<dbReference type="Proteomes" id="UP000504636">
    <property type="component" value="Unplaced"/>
</dbReference>
<protein>
    <submittedName>
        <fullName evidence="1 3">Uncharacterized protein</fullName>
    </submittedName>
</protein>
<reference evidence="3" key="2">
    <citation type="submission" date="2020-04" db="EMBL/GenBank/DDBJ databases">
        <authorList>
            <consortium name="NCBI Genome Project"/>
        </authorList>
    </citation>
    <scope>NUCLEOTIDE SEQUENCE</scope>
    <source>
        <strain evidence="3">CBS 304.34</strain>
    </source>
</reference>
<evidence type="ECO:0000313" key="3">
    <source>
        <dbReference type="RefSeq" id="XP_033573438.1"/>
    </source>
</evidence>
<dbReference type="EMBL" id="MU003707">
    <property type="protein sequence ID" value="KAF2806474.1"/>
    <property type="molecule type" value="Genomic_DNA"/>
</dbReference>
<evidence type="ECO:0000313" key="2">
    <source>
        <dbReference type="Proteomes" id="UP000504636"/>
    </source>
</evidence>
<proteinExistence type="predicted"/>
<evidence type="ECO:0000313" key="1">
    <source>
        <dbReference type="EMBL" id="KAF2806474.1"/>
    </source>
</evidence>
<reference evidence="3" key="3">
    <citation type="submission" date="2025-04" db="UniProtKB">
        <authorList>
            <consortium name="RefSeq"/>
        </authorList>
    </citation>
    <scope>IDENTIFICATION</scope>
    <source>
        <strain evidence="3">CBS 304.34</strain>
    </source>
</reference>
<dbReference type="RefSeq" id="XP_033573438.1">
    <property type="nucleotide sequence ID" value="XM_033720683.1"/>
</dbReference>
<gene>
    <name evidence="1 3" type="ORF">BDZ99DRAFT_466046</name>
</gene>
<dbReference type="GeneID" id="54461576"/>
<dbReference type="OrthoDB" id="5421041at2759"/>